<dbReference type="EMBL" id="QYUM01000003">
    <property type="protein sequence ID" value="RJF90352.1"/>
    <property type="molecule type" value="Genomic_DNA"/>
</dbReference>
<evidence type="ECO:0000313" key="2">
    <source>
        <dbReference type="Proteomes" id="UP000286100"/>
    </source>
</evidence>
<proteinExistence type="predicted"/>
<dbReference type="OrthoDB" id="8911044at2"/>
<organism evidence="1 2">
    <name type="scientific">Sphingomonas cavernae</name>
    <dbReference type="NCBI Taxonomy" id="2320861"/>
    <lineage>
        <taxon>Bacteria</taxon>
        <taxon>Pseudomonadati</taxon>
        <taxon>Pseudomonadota</taxon>
        <taxon>Alphaproteobacteria</taxon>
        <taxon>Sphingomonadales</taxon>
        <taxon>Sphingomonadaceae</taxon>
        <taxon>Sphingomonas</taxon>
    </lineage>
</organism>
<protein>
    <submittedName>
        <fullName evidence="1">Uncharacterized protein</fullName>
    </submittedName>
</protein>
<dbReference type="AlphaFoldDB" id="A0A418WK86"/>
<keyword evidence="2" id="KW-1185">Reference proteome</keyword>
<accession>A0A418WK86</accession>
<sequence length="133" mass="14992">MYVRFHAPWREVRRGVSHGLFGPAGWCAYDADAGGALGEAIGRELDWFNANLPVPRRRHFLVKSCRRWRSDGICWFVGDAGEMIAHAHVLASLLRECGVPVTKVVTHRPGTILYRDAYQIVAKPEEATPTVWH</sequence>
<reference evidence="1 2" key="1">
    <citation type="submission" date="2018-09" db="EMBL/GenBank/DDBJ databases">
        <authorList>
            <person name="Zhu H."/>
        </authorList>
    </citation>
    <scope>NUCLEOTIDE SEQUENCE [LARGE SCALE GENOMIC DNA]</scope>
    <source>
        <strain evidence="1 2">K2R01-6</strain>
    </source>
</reference>
<evidence type="ECO:0000313" key="1">
    <source>
        <dbReference type="EMBL" id="RJF90352.1"/>
    </source>
</evidence>
<name>A0A418WK86_9SPHN</name>
<dbReference type="RefSeq" id="WP_119761485.1">
    <property type="nucleotide sequence ID" value="NZ_QYUM01000003.1"/>
</dbReference>
<comment type="caution">
    <text evidence="1">The sequence shown here is derived from an EMBL/GenBank/DDBJ whole genome shotgun (WGS) entry which is preliminary data.</text>
</comment>
<dbReference type="Proteomes" id="UP000286100">
    <property type="component" value="Unassembled WGS sequence"/>
</dbReference>
<gene>
    <name evidence="1" type="ORF">D3876_08835</name>
</gene>